<reference evidence="1 2" key="1">
    <citation type="journal article" date="2015" name="Genome Announc.">
        <title>Expanding the biotechnology potential of lactobacilli through comparative genomics of 213 strains and associated genera.</title>
        <authorList>
            <person name="Sun Z."/>
            <person name="Harris H.M."/>
            <person name="McCann A."/>
            <person name="Guo C."/>
            <person name="Argimon S."/>
            <person name="Zhang W."/>
            <person name="Yang X."/>
            <person name="Jeffery I.B."/>
            <person name="Cooney J.C."/>
            <person name="Kagawa T.F."/>
            <person name="Liu W."/>
            <person name="Song Y."/>
            <person name="Salvetti E."/>
            <person name="Wrobel A."/>
            <person name="Rasinkangas P."/>
            <person name="Parkhill J."/>
            <person name="Rea M.C."/>
            <person name="O'Sullivan O."/>
            <person name="Ritari J."/>
            <person name="Douillard F.P."/>
            <person name="Paul Ross R."/>
            <person name="Yang R."/>
            <person name="Briner A.E."/>
            <person name="Felis G.E."/>
            <person name="de Vos W.M."/>
            <person name="Barrangou R."/>
            <person name="Klaenhammer T.R."/>
            <person name="Caufield P.W."/>
            <person name="Cui Y."/>
            <person name="Zhang H."/>
            <person name="O'Toole P.W."/>
        </authorList>
    </citation>
    <scope>NUCLEOTIDE SEQUENCE [LARGE SCALE GENOMIC DNA]</scope>
    <source>
        <strain evidence="1 2">DSM 13343</strain>
    </source>
</reference>
<evidence type="ECO:0000313" key="1">
    <source>
        <dbReference type="EMBL" id="KRL47142.1"/>
    </source>
</evidence>
<accession>A0A0R1QR12</accession>
<proteinExistence type="predicted"/>
<evidence type="ECO:0000313" key="2">
    <source>
        <dbReference type="Proteomes" id="UP000051790"/>
    </source>
</evidence>
<keyword evidence="2" id="KW-1185">Reference proteome</keyword>
<dbReference type="EMBL" id="AZEU01000103">
    <property type="protein sequence ID" value="KRL47142.1"/>
    <property type="molecule type" value="Genomic_DNA"/>
</dbReference>
<name>A0A0R1QR12_9LACO</name>
<dbReference type="PATRIC" id="fig|1423769.4.peg.438"/>
<protein>
    <submittedName>
        <fullName evidence="1">Uncharacterized protein</fullName>
    </submittedName>
</protein>
<dbReference type="RefSeq" id="WP_054716789.1">
    <property type="nucleotide sequence ID" value="NZ_AZEU01000103.1"/>
</dbReference>
<gene>
    <name evidence="1" type="ORF">FD01_GL000410</name>
</gene>
<comment type="caution">
    <text evidence="1">The sequence shown here is derived from an EMBL/GenBank/DDBJ whole genome shotgun (WGS) entry which is preliminary data.</text>
</comment>
<sequence>MDDEWGVDFEIARGTMRYQQAELDDLMQALEHFWQSPIVLEAIAQAMDEAMLAQAEAYKRPRADVMLVVDDDKAHLQEVK</sequence>
<dbReference type="AlphaFoldDB" id="A0A0R1QR12"/>
<organism evidence="1 2">
    <name type="scientific">Lacticaseibacillus manihotivorans DSM 13343 = JCM 12514</name>
    <dbReference type="NCBI Taxonomy" id="1423769"/>
    <lineage>
        <taxon>Bacteria</taxon>
        <taxon>Bacillati</taxon>
        <taxon>Bacillota</taxon>
        <taxon>Bacilli</taxon>
        <taxon>Lactobacillales</taxon>
        <taxon>Lactobacillaceae</taxon>
        <taxon>Lacticaseibacillus</taxon>
    </lineage>
</organism>
<dbReference type="Proteomes" id="UP000051790">
    <property type="component" value="Unassembled WGS sequence"/>
</dbReference>